<evidence type="ECO:0000256" key="1">
    <source>
        <dbReference type="ARBA" id="ARBA00001947"/>
    </source>
</evidence>
<evidence type="ECO:0000256" key="3">
    <source>
        <dbReference type="ARBA" id="ARBA00022723"/>
    </source>
</evidence>
<dbReference type="Proteomes" id="UP000054537">
    <property type="component" value="Unassembled WGS sequence"/>
</dbReference>
<dbReference type="GO" id="GO:0016787">
    <property type="term" value="F:hydrolase activity"/>
    <property type="evidence" value="ECO:0007669"/>
    <property type="project" value="UniProtKB-KW"/>
</dbReference>
<dbReference type="InterPro" id="IPR050072">
    <property type="entry name" value="Peptidase_M20A"/>
</dbReference>
<dbReference type="RefSeq" id="WP_043523475.1">
    <property type="nucleotide sequence ID" value="NZ_BAABKU010000013.1"/>
</dbReference>
<dbReference type="eggNOG" id="COG0624">
    <property type="taxonomic scope" value="Bacteria"/>
</dbReference>
<sequence>MDELAELIAIRSTADRPDELRRALALLLTVVGPGVGVRRFESRGKPSVLVTVPGREDETPRVVLNAHLDVVPGEPHQFTARLDGDRLYGRGAHDMKAAALVMTGVFRDLAPRLPYPIALQLVTDEEVGGFDGTGHQVEQGVRADFVIIGEQSGLRVVTESKGILRARLSATGRTAHAAYPWLGSNALLTVTGAIGRLLDRHPVPAAEEWTTTVNVARIDTPNQAANVVPAQAAALLDIRFPPSDPDLAGRGPEEVAAHLREVAGPGVEVTVEGLGAPHHADPDSAAVRLLRQSARAVGFDGALLRKHGTADGRFYSAVGVDAVIFGPGGDGQHGPEEYVDLRTLTPYRRALAGFLEGLQ</sequence>
<keyword evidence="3" id="KW-0479">Metal-binding</keyword>
<dbReference type="PANTHER" id="PTHR43808:SF8">
    <property type="entry name" value="PEPTIDASE M20 DIMERISATION DOMAIN-CONTAINING PROTEIN"/>
    <property type="match status" value="1"/>
</dbReference>
<dbReference type="STRING" id="1869.MB27_07800"/>
<dbReference type="OrthoDB" id="7055905at2"/>
<evidence type="ECO:0000313" key="7">
    <source>
        <dbReference type="EMBL" id="KHD78000.1"/>
    </source>
</evidence>
<name>A0A0A6UPC5_ACTUT</name>
<evidence type="ECO:0000256" key="4">
    <source>
        <dbReference type="ARBA" id="ARBA00022801"/>
    </source>
</evidence>
<dbReference type="Gene3D" id="3.30.70.360">
    <property type="match status" value="1"/>
</dbReference>
<evidence type="ECO:0000259" key="6">
    <source>
        <dbReference type="Pfam" id="PF07687"/>
    </source>
</evidence>
<evidence type="ECO:0000313" key="8">
    <source>
        <dbReference type="Proteomes" id="UP000054537"/>
    </source>
</evidence>
<evidence type="ECO:0000256" key="5">
    <source>
        <dbReference type="ARBA" id="ARBA00022833"/>
    </source>
</evidence>
<reference evidence="7 8" key="1">
    <citation type="submission" date="2014-10" db="EMBL/GenBank/DDBJ databases">
        <title>Draft genome sequence of Actinoplanes utahensis NRRL 12052.</title>
        <authorList>
            <person name="Velasco-Bucheli B."/>
            <person name="del Cerro C."/>
            <person name="Hormigo D."/>
            <person name="Garcia J.L."/>
            <person name="Acebal C."/>
            <person name="Arroyo M."/>
            <person name="de la Mata I."/>
        </authorList>
    </citation>
    <scope>NUCLEOTIDE SEQUENCE [LARGE SCALE GENOMIC DNA]</scope>
    <source>
        <strain evidence="7 8">NRRL 12052</strain>
    </source>
</reference>
<keyword evidence="4" id="KW-0378">Hydrolase</keyword>
<dbReference type="GO" id="GO:0046872">
    <property type="term" value="F:metal ion binding"/>
    <property type="evidence" value="ECO:0007669"/>
    <property type="project" value="UniProtKB-KW"/>
</dbReference>
<organism evidence="7 8">
    <name type="scientific">Actinoplanes utahensis</name>
    <dbReference type="NCBI Taxonomy" id="1869"/>
    <lineage>
        <taxon>Bacteria</taxon>
        <taxon>Bacillati</taxon>
        <taxon>Actinomycetota</taxon>
        <taxon>Actinomycetes</taxon>
        <taxon>Micromonosporales</taxon>
        <taxon>Micromonosporaceae</taxon>
        <taxon>Actinoplanes</taxon>
    </lineage>
</organism>
<dbReference type="AlphaFoldDB" id="A0A0A6UPC5"/>
<dbReference type="SUPFAM" id="SSF53187">
    <property type="entry name" value="Zn-dependent exopeptidases"/>
    <property type="match status" value="1"/>
</dbReference>
<dbReference type="SUPFAM" id="SSF55031">
    <property type="entry name" value="Bacterial exopeptidase dimerisation domain"/>
    <property type="match status" value="1"/>
</dbReference>
<keyword evidence="8" id="KW-1185">Reference proteome</keyword>
<dbReference type="Pfam" id="PF07687">
    <property type="entry name" value="M20_dimer"/>
    <property type="match status" value="1"/>
</dbReference>
<accession>A0A0A6UPC5</accession>
<dbReference type="EMBL" id="JRTT01000007">
    <property type="protein sequence ID" value="KHD78000.1"/>
    <property type="molecule type" value="Genomic_DNA"/>
</dbReference>
<dbReference type="InterPro" id="IPR011650">
    <property type="entry name" value="Peptidase_M20_dimer"/>
</dbReference>
<dbReference type="InterPro" id="IPR036264">
    <property type="entry name" value="Bact_exopeptidase_dim_dom"/>
</dbReference>
<keyword evidence="5" id="KW-0862">Zinc</keyword>
<dbReference type="PANTHER" id="PTHR43808">
    <property type="entry name" value="ACETYLORNITHINE DEACETYLASE"/>
    <property type="match status" value="1"/>
</dbReference>
<feature type="domain" description="Peptidase M20 dimerisation" evidence="6">
    <location>
        <begin position="159"/>
        <end position="244"/>
    </location>
</feature>
<evidence type="ECO:0000256" key="2">
    <source>
        <dbReference type="ARBA" id="ARBA00006247"/>
    </source>
</evidence>
<protein>
    <submittedName>
        <fullName evidence="7">Peptidase M20</fullName>
    </submittedName>
</protein>
<dbReference type="Gene3D" id="3.40.630.10">
    <property type="entry name" value="Zn peptidases"/>
    <property type="match status" value="1"/>
</dbReference>
<comment type="cofactor">
    <cofactor evidence="1">
        <name>Zn(2+)</name>
        <dbReference type="ChEBI" id="CHEBI:29105"/>
    </cofactor>
</comment>
<comment type="similarity">
    <text evidence="2">Belongs to the peptidase M20A family.</text>
</comment>
<dbReference type="InterPro" id="IPR002933">
    <property type="entry name" value="Peptidase_M20"/>
</dbReference>
<comment type="caution">
    <text evidence="7">The sequence shown here is derived from an EMBL/GenBank/DDBJ whole genome shotgun (WGS) entry which is preliminary data.</text>
</comment>
<gene>
    <name evidence="7" type="ORF">MB27_07800</name>
</gene>
<proteinExistence type="inferred from homology"/>
<dbReference type="Pfam" id="PF01546">
    <property type="entry name" value="Peptidase_M20"/>
    <property type="match status" value="1"/>
</dbReference>